<dbReference type="Proteomes" id="UP000789901">
    <property type="component" value="Unassembled WGS sequence"/>
</dbReference>
<organism evidence="1 2">
    <name type="scientific">Gigaspora margarita</name>
    <dbReference type="NCBI Taxonomy" id="4874"/>
    <lineage>
        <taxon>Eukaryota</taxon>
        <taxon>Fungi</taxon>
        <taxon>Fungi incertae sedis</taxon>
        <taxon>Mucoromycota</taxon>
        <taxon>Glomeromycotina</taxon>
        <taxon>Glomeromycetes</taxon>
        <taxon>Diversisporales</taxon>
        <taxon>Gigasporaceae</taxon>
        <taxon>Gigaspora</taxon>
    </lineage>
</organism>
<dbReference type="EMBL" id="CAJVQB010073448">
    <property type="protein sequence ID" value="CAG8843744.1"/>
    <property type="molecule type" value="Genomic_DNA"/>
</dbReference>
<evidence type="ECO:0000313" key="1">
    <source>
        <dbReference type="EMBL" id="CAG8843744.1"/>
    </source>
</evidence>
<comment type="caution">
    <text evidence="1">The sequence shown here is derived from an EMBL/GenBank/DDBJ whole genome shotgun (WGS) entry which is preliminary data.</text>
</comment>
<feature type="non-terminal residue" evidence="1">
    <location>
        <position position="1"/>
    </location>
</feature>
<accession>A0ABN7WYR9</accession>
<proteinExistence type="predicted"/>
<protein>
    <submittedName>
        <fullName evidence="1">34643_t:CDS:1</fullName>
    </submittedName>
</protein>
<keyword evidence="2" id="KW-1185">Reference proteome</keyword>
<evidence type="ECO:0000313" key="2">
    <source>
        <dbReference type="Proteomes" id="UP000789901"/>
    </source>
</evidence>
<name>A0ABN7WYR9_GIGMA</name>
<reference evidence="1 2" key="1">
    <citation type="submission" date="2021-06" db="EMBL/GenBank/DDBJ databases">
        <authorList>
            <person name="Kallberg Y."/>
            <person name="Tangrot J."/>
            <person name="Rosling A."/>
        </authorList>
    </citation>
    <scope>NUCLEOTIDE SEQUENCE [LARGE SCALE GENOMIC DNA]</scope>
    <source>
        <strain evidence="1 2">120-4 pot B 10/14</strain>
    </source>
</reference>
<sequence>GNEQYQEGSKISGMTSIMQNYANFKSHYGQQKGKLLKTAD</sequence>
<gene>
    <name evidence="1" type="ORF">GMARGA_LOCUS36708</name>
</gene>